<keyword evidence="2" id="KW-0238">DNA-binding</keyword>
<dbReference type="EMBL" id="JAVDUM010000003">
    <property type="protein sequence ID" value="MDR6866420.1"/>
    <property type="molecule type" value="Genomic_DNA"/>
</dbReference>
<dbReference type="Gene3D" id="1.10.10.10">
    <property type="entry name" value="Winged helix-like DNA-binding domain superfamily/Winged helix DNA-binding domain"/>
    <property type="match status" value="2"/>
</dbReference>
<dbReference type="InterPro" id="IPR036390">
    <property type="entry name" value="WH_DNA-bd_sf"/>
</dbReference>
<dbReference type="PANTHER" id="PTHR30154:SF34">
    <property type="entry name" value="TRANSCRIPTIONAL REGULATOR AZLB"/>
    <property type="match status" value="1"/>
</dbReference>
<gene>
    <name evidence="2" type="ORF">J2Y69_001012</name>
</gene>
<dbReference type="PANTHER" id="PTHR30154">
    <property type="entry name" value="LEUCINE-RESPONSIVE REGULATORY PROTEIN"/>
    <property type="match status" value="1"/>
</dbReference>
<dbReference type="Proteomes" id="UP001259347">
    <property type="component" value="Unassembled WGS sequence"/>
</dbReference>
<feature type="domain" description="HTH asnC-type" evidence="1">
    <location>
        <begin position="35"/>
        <end position="71"/>
    </location>
</feature>
<dbReference type="InterPro" id="IPR000485">
    <property type="entry name" value="AsnC-type_HTH_dom"/>
</dbReference>
<dbReference type="SUPFAM" id="SSF54909">
    <property type="entry name" value="Dimeric alpha+beta barrel"/>
    <property type="match status" value="1"/>
</dbReference>
<organism evidence="2 3">
    <name type="scientific">Microbacterium resistens</name>
    <dbReference type="NCBI Taxonomy" id="156977"/>
    <lineage>
        <taxon>Bacteria</taxon>
        <taxon>Bacillati</taxon>
        <taxon>Actinomycetota</taxon>
        <taxon>Actinomycetes</taxon>
        <taxon>Micrococcales</taxon>
        <taxon>Microbacteriaceae</taxon>
        <taxon>Microbacterium</taxon>
    </lineage>
</organism>
<evidence type="ECO:0000259" key="1">
    <source>
        <dbReference type="Pfam" id="PF13404"/>
    </source>
</evidence>
<evidence type="ECO:0000313" key="3">
    <source>
        <dbReference type="Proteomes" id="UP001259347"/>
    </source>
</evidence>
<dbReference type="InterPro" id="IPR011008">
    <property type="entry name" value="Dimeric_a/b-barrel"/>
</dbReference>
<accession>A0ABU1S9Y9</accession>
<evidence type="ECO:0000313" key="2">
    <source>
        <dbReference type="EMBL" id="MDR6866420.1"/>
    </source>
</evidence>
<protein>
    <submittedName>
        <fullName evidence="2">DNA-binding Lrp family transcriptional regulator</fullName>
    </submittedName>
</protein>
<comment type="caution">
    <text evidence="2">The sequence shown here is derived from an EMBL/GenBank/DDBJ whole genome shotgun (WGS) entry which is preliminary data.</text>
</comment>
<dbReference type="InterPro" id="IPR036388">
    <property type="entry name" value="WH-like_DNA-bd_sf"/>
</dbReference>
<name>A0ABU1S9Y9_9MICO</name>
<proteinExistence type="predicted"/>
<reference evidence="2 3" key="1">
    <citation type="submission" date="2023-07" db="EMBL/GenBank/DDBJ databases">
        <title>Sorghum-associated microbial communities from plants grown in Nebraska, USA.</title>
        <authorList>
            <person name="Schachtman D."/>
        </authorList>
    </citation>
    <scope>NUCLEOTIDE SEQUENCE [LARGE SCALE GENOMIC DNA]</scope>
    <source>
        <strain evidence="2 3">2980</strain>
    </source>
</reference>
<sequence length="362" mass="39408">MTLAGVDRAFVQAQLFGATELSALGSGHLRFSDDDLAVVAALQHAPRASWREIGETLGVSASTAARRWDRLVASGLAWITAYPSSRFGAVAYVRIQTTAARFQAVAVEFAISPFVFWLEQTDGSGALFAGVAARSFPRLREILDLLAETPGVLSITSSLSVSTIREGDEWLPDTVRAPVASRIREAQTADGGAVARFSDAELALFEELYVDGRASYTRLAARSGMSERTVRRWLPEQLESGRVRVRCDVARERLGYQLGVLATIDAGRNWESLAQAVLRWSSTRMIAYTSGSSPLLLHSWVRSPGEWLSIEQRIREIQPATAITEVTFTLRSLKRFGQLFAPDGTTSGQVRLARPSGTGSAT</sequence>
<dbReference type="Pfam" id="PF13404">
    <property type="entry name" value="HTH_AsnC-type"/>
    <property type="match status" value="1"/>
</dbReference>
<dbReference type="RefSeq" id="WP_310018199.1">
    <property type="nucleotide sequence ID" value="NZ_JAVDUM010000003.1"/>
</dbReference>
<dbReference type="SUPFAM" id="SSF46785">
    <property type="entry name" value="Winged helix' DNA-binding domain"/>
    <property type="match status" value="1"/>
</dbReference>
<keyword evidence="3" id="KW-1185">Reference proteome</keyword>
<dbReference type="GO" id="GO:0003677">
    <property type="term" value="F:DNA binding"/>
    <property type="evidence" value="ECO:0007669"/>
    <property type="project" value="UniProtKB-KW"/>
</dbReference>